<evidence type="ECO:0000313" key="1">
    <source>
        <dbReference type="EMBL" id="CAK0758806.1"/>
    </source>
</evidence>
<proteinExistence type="predicted"/>
<evidence type="ECO:0000313" key="2">
    <source>
        <dbReference type="Proteomes" id="UP001314263"/>
    </source>
</evidence>
<protein>
    <submittedName>
        <fullName evidence="1">Uncharacterized protein</fullName>
    </submittedName>
</protein>
<dbReference type="AlphaFoldDB" id="A0AAV1HZE2"/>
<organism evidence="1 2">
    <name type="scientific">Coccomyxa viridis</name>
    <dbReference type="NCBI Taxonomy" id="1274662"/>
    <lineage>
        <taxon>Eukaryota</taxon>
        <taxon>Viridiplantae</taxon>
        <taxon>Chlorophyta</taxon>
        <taxon>core chlorophytes</taxon>
        <taxon>Trebouxiophyceae</taxon>
        <taxon>Trebouxiophyceae incertae sedis</taxon>
        <taxon>Coccomyxaceae</taxon>
        <taxon>Coccomyxa</taxon>
    </lineage>
</organism>
<reference evidence="1 2" key="1">
    <citation type="submission" date="2023-10" db="EMBL/GenBank/DDBJ databases">
        <authorList>
            <person name="Maclean D."/>
            <person name="Macfadyen A."/>
        </authorList>
    </citation>
    <scope>NUCLEOTIDE SEQUENCE [LARGE SCALE GENOMIC DNA]</scope>
</reference>
<dbReference type="Proteomes" id="UP001314263">
    <property type="component" value="Unassembled WGS sequence"/>
</dbReference>
<name>A0AAV1HZE2_9CHLO</name>
<sequence>MICPPAKQSAVVDYYSSRRHVAGIADLLDFTPCDLWPLIRGRTLWIVGDSHTYDLYHAVACLMLDFWDYNYQGARPIDGEEAAFEALSEHVVHSKPPECLPLAEGTMICHFRVNHGQILVGHGLPLLERMGGPTDIALLNFGAWHGSGDGPEFRKLVEDFRDAVADRAGRLPRLIWKEMVPTHYDQQHGLYPGGEPPYECKPLHVALQDDGTLAPTDDWSQIIIEQGQQNRVVREVFAGTDIGMTSFWNATVEMWDFHRDISDGRGHECSHYCFGGVPQVWVYHAYKAISEAHWSPVRTQSSTAGLQE</sequence>
<gene>
    <name evidence="1" type="ORF">CVIRNUC_002648</name>
</gene>
<accession>A0AAV1HZE2</accession>
<keyword evidence="2" id="KW-1185">Reference proteome</keyword>
<comment type="caution">
    <text evidence="1">The sequence shown here is derived from an EMBL/GenBank/DDBJ whole genome shotgun (WGS) entry which is preliminary data.</text>
</comment>
<dbReference type="EMBL" id="CAUYUE010000003">
    <property type="protein sequence ID" value="CAK0758806.1"/>
    <property type="molecule type" value="Genomic_DNA"/>
</dbReference>